<accession>A0ABR8MGH7</accession>
<evidence type="ECO:0000256" key="1">
    <source>
        <dbReference type="SAM" id="SignalP"/>
    </source>
</evidence>
<feature type="signal peptide" evidence="1">
    <location>
        <begin position="1"/>
        <end position="24"/>
    </location>
</feature>
<protein>
    <submittedName>
        <fullName evidence="2">Uncharacterized protein</fullName>
    </submittedName>
</protein>
<proteinExistence type="predicted"/>
<dbReference type="RefSeq" id="WP_191197898.1">
    <property type="nucleotide sequence ID" value="NZ_BAAAPA010000002.1"/>
</dbReference>
<evidence type="ECO:0000313" key="2">
    <source>
        <dbReference type="EMBL" id="MBD3913589.1"/>
    </source>
</evidence>
<reference evidence="2 3" key="1">
    <citation type="submission" date="2020-09" db="EMBL/GenBank/DDBJ databases">
        <title>novel species in genus Nocardioides.</title>
        <authorList>
            <person name="Zhang G."/>
        </authorList>
    </citation>
    <scope>NUCLEOTIDE SEQUENCE [LARGE SCALE GENOMIC DNA]</scope>
    <source>
        <strain evidence="2 3">19197</strain>
    </source>
</reference>
<keyword evidence="1" id="KW-0732">Signal</keyword>
<evidence type="ECO:0000313" key="3">
    <source>
        <dbReference type="Proteomes" id="UP000649289"/>
    </source>
</evidence>
<keyword evidence="3" id="KW-1185">Reference proteome</keyword>
<sequence length="142" mass="15125">MAILRVAATAVVACFALSSCGSSGDDGTDSEKSKTRLEKAYSTCGEPEDEPATIEGRELGDALEIADAGETLIIQTDGESDTTGYLDYVCVMTSLGTSERVQSSIGHTTSMMGRQSTEDDGLIYEYTYHPDNGLYVLIAETE</sequence>
<gene>
    <name evidence="2" type="ORF">IEZ25_03085</name>
</gene>
<feature type="chain" id="PRO_5046069127" evidence="1">
    <location>
        <begin position="25"/>
        <end position="142"/>
    </location>
</feature>
<dbReference type="EMBL" id="JACXYY010000001">
    <property type="protein sequence ID" value="MBD3913589.1"/>
    <property type="molecule type" value="Genomic_DNA"/>
</dbReference>
<dbReference type="PROSITE" id="PS51257">
    <property type="entry name" value="PROKAR_LIPOPROTEIN"/>
    <property type="match status" value="1"/>
</dbReference>
<organism evidence="2 3">
    <name type="scientific">Nocardioides hwasunensis</name>
    <dbReference type="NCBI Taxonomy" id="397258"/>
    <lineage>
        <taxon>Bacteria</taxon>
        <taxon>Bacillati</taxon>
        <taxon>Actinomycetota</taxon>
        <taxon>Actinomycetes</taxon>
        <taxon>Propionibacteriales</taxon>
        <taxon>Nocardioidaceae</taxon>
        <taxon>Nocardioides</taxon>
    </lineage>
</organism>
<dbReference type="Proteomes" id="UP000649289">
    <property type="component" value="Unassembled WGS sequence"/>
</dbReference>
<comment type="caution">
    <text evidence="2">The sequence shown here is derived from an EMBL/GenBank/DDBJ whole genome shotgun (WGS) entry which is preliminary data.</text>
</comment>
<name>A0ABR8MGH7_9ACTN</name>